<evidence type="ECO:0000313" key="1">
    <source>
        <dbReference type="EMBL" id="GLO37800.1"/>
    </source>
</evidence>
<dbReference type="Proteomes" id="UP001161257">
    <property type="component" value="Unassembled WGS sequence"/>
</dbReference>
<organism evidence="1 2">
    <name type="scientific">Pseudomonas putida</name>
    <name type="common">Arthrobacter siderocapsulatus</name>
    <dbReference type="NCBI Taxonomy" id="303"/>
    <lineage>
        <taxon>Bacteria</taxon>
        <taxon>Pseudomonadati</taxon>
        <taxon>Pseudomonadota</taxon>
        <taxon>Gammaproteobacteria</taxon>
        <taxon>Pseudomonadales</taxon>
        <taxon>Pseudomonadaceae</taxon>
        <taxon>Pseudomonas</taxon>
    </lineage>
</organism>
<proteinExistence type="predicted"/>
<gene>
    <name evidence="1" type="ORF">PPUN14671_46370</name>
</gene>
<reference evidence="1" key="1">
    <citation type="submission" date="2023-01" db="EMBL/GenBank/DDBJ databases">
        <title>Whole-genome sequence of Pseudomonas putida NBRC 14671.</title>
        <authorList>
            <person name="Morohoshi T."/>
            <person name="Someya N."/>
        </authorList>
    </citation>
    <scope>NUCLEOTIDE SEQUENCE</scope>
    <source>
        <strain evidence="1">NBRC 14671</strain>
    </source>
</reference>
<name>A0AA37RC57_PSEPU</name>
<accession>A0AA37RC57</accession>
<sequence>MFLTNRSELQGTFPSGDDDLLFWNRIRLDRSRYSFLIEGVGLDEDGIGPIARFFSDIALVQRVCNGESSDFLQVNKIHLLAPPVLTEKPSFVLEPLSEIRLISDCEQRPKFEFVTDSGEVYLSEVPAVKSQ</sequence>
<dbReference type="AlphaFoldDB" id="A0AA37RC57"/>
<dbReference type="EMBL" id="BSKJ01000013">
    <property type="protein sequence ID" value="GLO37800.1"/>
    <property type="molecule type" value="Genomic_DNA"/>
</dbReference>
<comment type="caution">
    <text evidence="1">The sequence shown here is derived from an EMBL/GenBank/DDBJ whole genome shotgun (WGS) entry which is preliminary data.</text>
</comment>
<evidence type="ECO:0000313" key="2">
    <source>
        <dbReference type="Proteomes" id="UP001161257"/>
    </source>
</evidence>
<protein>
    <submittedName>
        <fullName evidence="1">Uncharacterized protein</fullName>
    </submittedName>
</protein>